<comment type="caution">
    <text evidence="2">The sequence shown here is derived from an EMBL/GenBank/DDBJ whole genome shotgun (WGS) entry which is preliminary data.</text>
</comment>
<protein>
    <submittedName>
        <fullName evidence="2">Uncharacterized protein</fullName>
    </submittedName>
</protein>
<name>A0A2U3E0I9_PURLI</name>
<feature type="region of interest" description="Disordered" evidence="1">
    <location>
        <begin position="123"/>
        <end position="199"/>
    </location>
</feature>
<evidence type="ECO:0000256" key="1">
    <source>
        <dbReference type="SAM" id="MobiDB-lite"/>
    </source>
</evidence>
<dbReference type="EMBL" id="LCWV01000016">
    <property type="protein sequence ID" value="PWI68007.1"/>
    <property type="molecule type" value="Genomic_DNA"/>
</dbReference>
<sequence>MQWRRRAGGLRAGWRWRWLALPPSTLRRAVGWPVFLLVAAWPRHRSRLEDLESSPGGGARGHLGPGGWVGRQHDDLVETRRSGDANVGELGEAHKKRWAPDRGDVLVVVVAAVAAVERAVEKGRKSDTQQYVTGAAEREMQRRQGSSRQRLDRDGGLIRGRPCGEARLAAAGSERDRAKEEGGEDARRANERGAHARDADVDVDADEDVKVDGWAQRWGRPQREGLAVKHSRQAKPFQVPRRAWTAWMPCRRLVKYRHARAPVDFHAGIEPWKPPLPINPPGARCTLYRTRGLAVSLHHSRRAEAGAF</sequence>
<gene>
    <name evidence="2" type="ORF">PCL_02408</name>
</gene>
<feature type="compositionally biased region" description="Gly residues" evidence="1">
    <location>
        <begin position="55"/>
        <end position="68"/>
    </location>
</feature>
<dbReference type="AlphaFoldDB" id="A0A2U3E0I9"/>
<dbReference type="Proteomes" id="UP000245956">
    <property type="component" value="Unassembled WGS sequence"/>
</dbReference>
<organism evidence="2 3">
    <name type="scientific">Purpureocillium lilacinum</name>
    <name type="common">Paecilomyces lilacinus</name>
    <dbReference type="NCBI Taxonomy" id="33203"/>
    <lineage>
        <taxon>Eukaryota</taxon>
        <taxon>Fungi</taxon>
        <taxon>Dikarya</taxon>
        <taxon>Ascomycota</taxon>
        <taxon>Pezizomycotina</taxon>
        <taxon>Sordariomycetes</taxon>
        <taxon>Hypocreomycetidae</taxon>
        <taxon>Hypocreales</taxon>
        <taxon>Ophiocordycipitaceae</taxon>
        <taxon>Purpureocillium</taxon>
    </lineage>
</organism>
<evidence type="ECO:0000313" key="2">
    <source>
        <dbReference type="EMBL" id="PWI68007.1"/>
    </source>
</evidence>
<proteinExistence type="predicted"/>
<evidence type="ECO:0000313" key="3">
    <source>
        <dbReference type="Proteomes" id="UP000245956"/>
    </source>
</evidence>
<feature type="region of interest" description="Disordered" evidence="1">
    <location>
        <begin position="49"/>
        <end position="68"/>
    </location>
</feature>
<reference evidence="2 3" key="1">
    <citation type="journal article" date="2016" name="Front. Microbiol.">
        <title>Genome and transcriptome sequences reveal the specific parasitism of the nematophagous Purpureocillium lilacinum 36-1.</title>
        <authorList>
            <person name="Xie J."/>
            <person name="Li S."/>
            <person name="Mo C."/>
            <person name="Xiao X."/>
            <person name="Peng D."/>
            <person name="Wang G."/>
            <person name="Xiao Y."/>
        </authorList>
    </citation>
    <scope>NUCLEOTIDE SEQUENCE [LARGE SCALE GENOMIC DNA]</scope>
    <source>
        <strain evidence="2 3">36-1</strain>
    </source>
</reference>
<feature type="compositionally biased region" description="Basic and acidic residues" evidence="1">
    <location>
        <begin position="173"/>
        <end position="199"/>
    </location>
</feature>
<accession>A0A2U3E0I9</accession>